<proteinExistence type="predicted"/>
<dbReference type="Proteomes" id="UP000615755">
    <property type="component" value="Unassembled WGS sequence"/>
</dbReference>
<evidence type="ECO:0000313" key="2">
    <source>
        <dbReference type="Proteomes" id="UP000615755"/>
    </source>
</evidence>
<sequence>MCLACSTVLEVISFLHFISVPVVYEQQVLPHIEVGLIQ</sequence>
<dbReference type="EMBL" id="AQGV01000011">
    <property type="protein sequence ID" value="MBE0366900.1"/>
    <property type="molecule type" value="Genomic_DNA"/>
</dbReference>
<gene>
    <name evidence="1" type="ORF">PAUR_a0160</name>
</gene>
<organism evidence="1 2">
    <name type="scientific">Pseudoalteromonas aurantia 208</name>
    <dbReference type="NCBI Taxonomy" id="1314867"/>
    <lineage>
        <taxon>Bacteria</taxon>
        <taxon>Pseudomonadati</taxon>
        <taxon>Pseudomonadota</taxon>
        <taxon>Gammaproteobacteria</taxon>
        <taxon>Alteromonadales</taxon>
        <taxon>Pseudoalteromonadaceae</taxon>
        <taxon>Pseudoalteromonas</taxon>
    </lineage>
</organism>
<evidence type="ECO:0008006" key="3">
    <source>
        <dbReference type="Google" id="ProtNLM"/>
    </source>
</evidence>
<name>A0ABR9E7C1_9GAMM</name>
<comment type="caution">
    <text evidence="1">The sequence shown here is derived from an EMBL/GenBank/DDBJ whole genome shotgun (WGS) entry which is preliminary data.</text>
</comment>
<protein>
    <recommendedName>
        <fullName evidence="3">Orphan protein</fullName>
    </recommendedName>
</protein>
<evidence type="ECO:0000313" key="1">
    <source>
        <dbReference type="EMBL" id="MBE0366900.1"/>
    </source>
</evidence>
<keyword evidence="2" id="KW-1185">Reference proteome</keyword>
<accession>A0ABR9E7C1</accession>
<reference evidence="1 2" key="1">
    <citation type="submission" date="2015-03" db="EMBL/GenBank/DDBJ databases">
        <title>Genome sequence of Pseudoalteromonas aurantia.</title>
        <authorList>
            <person name="Xie B.-B."/>
            <person name="Rong J.-C."/>
            <person name="Qin Q.-L."/>
            <person name="Zhang Y.-Z."/>
        </authorList>
    </citation>
    <scope>NUCLEOTIDE SEQUENCE [LARGE SCALE GENOMIC DNA]</scope>
    <source>
        <strain evidence="1 2">208</strain>
    </source>
</reference>